<keyword evidence="4" id="KW-1185">Reference proteome</keyword>
<organism evidence="3 4">
    <name type="scientific">Georgenia subflava</name>
    <dbReference type="NCBI Taxonomy" id="1622177"/>
    <lineage>
        <taxon>Bacteria</taxon>
        <taxon>Bacillati</taxon>
        <taxon>Actinomycetota</taxon>
        <taxon>Actinomycetes</taxon>
        <taxon>Micrococcales</taxon>
        <taxon>Bogoriellaceae</taxon>
        <taxon>Georgenia</taxon>
    </lineage>
</organism>
<dbReference type="CDD" id="cd07012">
    <property type="entry name" value="PBP2_Bug_TTT"/>
    <property type="match status" value="1"/>
</dbReference>
<dbReference type="PIRSF" id="PIRSF017082">
    <property type="entry name" value="YflP"/>
    <property type="match status" value="1"/>
</dbReference>
<name>A0A6N7EDU5_9MICO</name>
<dbReference type="OrthoDB" id="9780943at2"/>
<evidence type="ECO:0000256" key="1">
    <source>
        <dbReference type="ARBA" id="ARBA00006987"/>
    </source>
</evidence>
<feature type="signal peptide" evidence="2">
    <location>
        <begin position="1"/>
        <end position="24"/>
    </location>
</feature>
<dbReference type="Gene3D" id="3.40.190.10">
    <property type="entry name" value="Periplasmic binding protein-like II"/>
    <property type="match status" value="1"/>
</dbReference>
<accession>A0A6N7EDU5</accession>
<dbReference type="PROSITE" id="PS51257">
    <property type="entry name" value="PROKAR_LIPOPROTEIN"/>
    <property type="match status" value="1"/>
</dbReference>
<dbReference type="AlphaFoldDB" id="A0A6N7EDU5"/>
<keyword evidence="2" id="KW-0732">Signal</keyword>
<dbReference type="EMBL" id="WHPC01000001">
    <property type="protein sequence ID" value="MPV35511.1"/>
    <property type="molecule type" value="Genomic_DNA"/>
</dbReference>
<dbReference type="RefSeq" id="WP_152193417.1">
    <property type="nucleotide sequence ID" value="NZ_VUKD01000001.1"/>
</dbReference>
<gene>
    <name evidence="3" type="ORF">GB881_00360</name>
</gene>
<dbReference type="InterPro" id="IPR042100">
    <property type="entry name" value="Bug_dom1"/>
</dbReference>
<reference evidence="3 4" key="1">
    <citation type="submission" date="2019-10" db="EMBL/GenBank/DDBJ databases">
        <title>Georgenia wutianyii sp. nov. and Georgenia yuyongxinii sp. nov. isolated from plateau pika (Ochotona curzoniae) in the Qinghai-Tibet plateau of China.</title>
        <authorList>
            <person name="Tian Z."/>
        </authorList>
    </citation>
    <scope>NUCLEOTIDE SEQUENCE [LARGE SCALE GENOMIC DNA]</scope>
    <source>
        <strain evidence="3 4">JCM 19765</strain>
    </source>
</reference>
<dbReference type="Proteomes" id="UP000437709">
    <property type="component" value="Unassembled WGS sequence"/>
</dbReference>
<dbReference type="PANTHER" id="PTHR42928">
    <property type="entry name" value="TRICARBOXYLATE-BINDING PROTEIN"/>
    <property type="match status" value="1"/>
</dbReference>
<proteinExistence type="inferred from homology"/>
<feature type="chain" id="PRO_5039519015" evidence="2">
    <location>
        <begin position="25"/>
        <end position="341"/>
    </location>
</feature>
<dbReference type="PANTHER" id="PTHR42928:SF3">
    <property type="entry name" value="UPF0065 PROTEIN YFLP"/>
    <property type="match status" value="1"/>
</dbReference>
<protein>
    <submittedName>
        <fullName evidence="3">Tripartite tricarboxylate transporter substrate binding protein</fullName>
    </submittedName>
</protein>
<sequence length="341" mass="35318">MRPTRRFHLPAAFFGVALALTACGVTGSDAGTDATAADPGTSAEAEPLADKRIMVPNSAGGGYDQTARTAAQVMEANELSTGLEVFNLEGAGGTVGLARTVSEAGNGDLAMLMGLGVVGASYTNESEATLTETTPLAKLIEEPGAIMVPADSPYETIDDLVEAWTADPGGLSVGGGSNPGGPDHLLPMQLAQAVGIDPTTVNFVTYDGGGDLLPAILGSKLDFATSGAGEFKDQIETGEIRVLAVSSEEPVEGVDAPTLTESGIDLVFTNWRGLVAPPDIEDADRDAWIAALEAMHATEDWQEALETNGWTDAFITGDEYAEFLTEQDERVANVLEELGLA</sequence>
<dbReference type="InterPro" id="IPR005064">
    <property type="entry name" value="BUG"/>
</dbReference>
<evidence type="ECO:0000256" key="2">
    <source>
        <dbReference type="SAM" id="SignalP"/>
    </source>
</evidence>
<dbReference type="Pfam" id="PF03401">
    <property type="entry name" value="TctC"/>
    <property type="match status" value="1"/>
</dbReference>
<evidence type="ECO:0000313" key="4">
    <source>
        <dbReference type="Proteomes" id="UP000437709"/>
    </source>
</evidence>
<dbReference type="SUPFAM" id="SSF53850">
    <property type="entry name" value="Periplasmic binding protein-like II"/>
    <property type="match status" value="1"/>
</dbReference>
<comment type="similarity">
    <text evidence="1">Belongs to the UPF0065 (bug) family.</text>
</comment>
<dbReference type="Gene3D" id="3.40.190.150">
    <property type="entry name" value="Bordetella uptake gene, domain 1"/>
    <property type="match status" value="1"/>
</dbReference>
<comment type="caution">
    <text evidence="3">The sequence shown here is derived from an EMBL/GenBank/DDBJ whole genome shotgun (WGS) entry which is preliminary data.</text>
</comment>
<evidence type="ECO:0000313" key="3">
    <source>
        <dbReference type="EMBL" id="MPV35511.1"/>
    </source>
</evidence>